<dbReference type="OrthoDB" id="9799092at2"/>
<dbReference type="PROSITE" id="PS51186">
    <property type="entry name" value="GNAT"/>
    <property type="match status" value="1"/>
</dbReference>
<dbReference type="Proteomes" id="UP000305836">
    <property type="component" value="Unassembled WGS sequence"/>
</dbReference>
<dbReference type="CDD" id="cd04301">
    <property type="entry name" value="NAT_SF"/>
    <property type="match status" value="1"/>
</dbReference>
<evidence type="ECO:0000259" key="1">
    <source>
        <dbReference type="PROSITE" id="PS51186"/>
    </source>
</evidence>
<dbReference type="Gene3D" id="3.40.630.30">
    <property type="match status" value="1"/>
</dbReference>
<dbReference type="InterPro" id="IPR016181">
    <property type="entry name" value="Acyl_CoA_acyltransferase"/>
</dbReference>
<dbReference type="SUPFAM" id="SSF55729">
    <property type="entry name" value="Acyl-CoA N-acyltransferases (Nat)"/>
    <property type="match status" value="1"/>
</dbReference>
<reference evidence="2 3" key="1">
    <citation type="submission" date="2019-04" db="EMBL/GenBank/DDBJ databases">
        <title>Kribbella sp. NEAU-THZ 27 nov., a novel actinomycete isolated from soil.</title>
        <authorList>
            <person name="Duan L."/>
        </authorList>
    </citation>
    <scope>NUCLEOTIDE SEQUENCE [LARGE SCALE GENOMIC DNA]</scope>
    <source>
        <strain evidence="3">NEAU-THZ27</strain>
    </source>
</reference>
<proteinExistence type="predicted"/>
<dbReference type="GO" id="GO:0016747">
    <property type="term" value="F:acyltransferase activity, transferring groups other than amino-acyl groups"/>
    <property type="evidence" value="ECO:0007669"/>
    <property type="project" value="InterPro"/>
</dbReference>
<feature type="domain" description="N-acetyltransferase" evidence="1">
    <location>
        <begin position="36"/>
        <end position="193"/>
    </location>
</feature>
<dbReference type="EMBL" id="SZPZ01000001">
    <property type="protein sequence ID" value="TKK81544.1"/>
    <property type="molecule type" value="Genomic_DNA"/>
</dbReference>
<name>A0A4U3M1A1_9ACTN</name>
<protein>
    <submittedName>
        <fullName evidence="2">GNAT family N-acetyltransferase</fullName>
    </submittedName>
</protein>
<keyword evidence="2" id="KW-0808">Transferase</keyword>
<keyword evidence="3" id="KW-1185">Reference proteome</keyword>
<comment type="caution">
    <text evidence="2">The sequence shown here is derived from an EMBL/GenBank/DDBJ whole genome shotgun (WGS) entry which is preliminary data.</text>
</comment>
<accession>A0A4U3M1A1</accession>
<evidence type="ECO:0000313" key="3">
    <source>
        <dbReference type="Proteomes" id="UP000305836"/>
    </source>
</evidence>
<sequence length="197" mass="22891">MPWECEIVRQSVWPSGETATLGWMRCCRRPRGTGTLELATLDADDWPIAREVRLRALKDSPSAYISEYEDEVAVGEDGWRERFTRMRWIVARHQARVIGLASSVRVDSRPPYERHVESVWVDPRHRRTGILRAIFGHLTEVEPDVTEWRVWVLDTNFVAREVYERLGFTPTGEWQPLADGSGRLEIRLRLDAPRRPG</sequence>
<gene>
    <name evidence="2" type="ORF">FDA38_01450</name>
</gene>
<dbReference type="AlphaFoldDB" id="A0A4U3M1A1"/>
<organism evidence="2 3">
    <name type="scientific">Kribbella jiaozuonensis</name>
    <dbReference type="NCBI Taxonomy" id="2575441"/>
    <lineage>
        <taxon>Bacteria</taxon>
        <taxon>Bacillati</taxon>
        <taxon>Actinomycetota</taxon>
        <taxon>Actinomycetes</taxon>
        <taxon>Propionibacteriales</taxon>
        <taxon>Kribbellaceae</taxon>
        <taxon>Kribbella</taxon>
    </lineage>
</organism>
<dbReference type="InterPro" id="IPR000182">
    <property type="entry name" value="GNAT_dom"/>
</dbReference>
<dbReference type="Pfam" id="PF00583">
    <property type="entry name" value="Acetyltransf_1"/>
    <property type="match status" value="1"/>
</dbReference>
<evidence type="ECO:0000313" key="2">
    <source>
        <dbReference type="EMBL" id="TKK81544.1"/>
    </source>
</evidence>